<dbReference type="Gene3D" id="3.40.830.10">
    <property type="entry name" value="LigB-like"/>
    <property type="match status" value="1"/>
</dbReference>
<dbReference type="GO" id="GO:0008198">
    <property type="term" value="F:ferrous iron binding"/>
    <property type="evidence" value="ECO:0007669"/>
    <property type="project" value="InterPro"/>
</dbReference>
<keyword evidence="5" id="KW-0560">Oxidoreductase</keyword>
<comment type="similarity">
    <text evidence="2">Belongs to the DODA-type extradiol aromatic ring-opening dioxygenase family.</text>
</comment>
<reference evidence="7 8" key="1">
    <citation type="submission" date="2018-05" db="EMBL/GenBank/DDBJ databases">
        <title>Genomic Encyclopedia of Type Strains, Phase IV (KMG-IV): sequencing the most valuable type-strain genomes for metagenomic binning, comparative biology and taxonomic classification.</title>
        <authorList>
            <person name="Goeker M."/>
        </authorList>
    </citation>
    <scope>NUCLEOTIDE SEQUENCE [LARGE SCALE GENOMIC DNA]</scope>
    <source>
        <strain evidence="7 8">DSM 19792</strain>
    </source>
</reference>
<evidence type="ECO:0000256" key="3">
    <source>
        <dbReference type="ARBA" id="ARBA00022723"/>
    </source>
</evidence>
<dbReference type="SUPFAM" id="SSF53213">
    <property type="entry name" value="LigB-like"/>
    <property type="match status" value="1"/>
</dbReference>
<dbReference type="GO" id="GO:0016702">
    <property type="term" value="F:oxidoreductase activity, acting on single donors with incorporation of molecular oxygen, incorporation of two atoms of oxygen"/>
    <property type="evidence" value="ECO:0007669"/>
    <property type="project" value="UniProtKB-ARBA"/>
</dbReference>
<evidence type="ECO:0000256" key="2">
    <source>
        <dbReference type="ARBA" id="ARBA00007581"/>
    </source>
</evidence>
<evidence type="ECO:0000256" key="5">
    <source>
        <dbReference type="ARBA" id="ARBA00023002"/>
    </source>
</evidence>
<dbReference type="CDD" id="cd07363">
    <property type="entry name" value="45_DOPA_Dioxygenase"/>
    <property type="match status" value="1"/>
</dbReference>
<dbReference type="PANTHER" id="PTHR30096:SF0">
    <property type="entry name" value="4,5-DOPA DIOXYGENASE EXTRADIOL-LIKE PROTEIN"/>
    <property type="match status" value="1"/>
</dbReference>
<dbReference type="Pfam" id="PF02900">
    <property type="entry name" value="LigB"/>
    <property type="match status" value="1"/>
</dbReference>
<keyword evidence="4" id="KW-0862">Zinc</keyword>
<protein>
    <submittedName>
        <fullName evidence="7">Aromatic ring-opening dioxygenase catalytic subunit (LigB family)</fullName>
    </submittedName>
</protein>
<dbReference type="Proteomes" id="UP000247792">
    <property type="component" value="Unassembled WGS sequence"/>
</dbReference>
<feature type="domain" description="Extradiol ring-cleavage dioxygenase class III enzyme subunit B" evidence="6">
    <location>
        <begin position="18"/>
        <end position="247"/>
    </location>
</feature>
<sequence>MNLPTYFISHGGGPWPYMEDMRKAMHVLEESLVDIPRQLPHKPKAILMISAHWEDHAFRVMSNPAPGMLYDYGGFPEHTYHVHYSAPGSHELAERVIELIRSAGLPALADAQRGFDHGAFAPLAVMYPDADMPVVQLSLRAGLAPAEHLALGRALAPLRAEGVLIIGSGLSYHNLRRFGPLAKEPSSSFDDWLQDSLIASSTTERVARLINWEEAPAARVAHPREEHLLPLMVAVGAAEDEVASCVYHEENIFGGVVASSFRFGAIA</sequence>
<evidence type="ECO:0000259" key="6">
    <source>
        <dbReference type="Pfam" id="PF02900"/>
    </source>
</evidence>
<dbReference type="EMBL" id="QJKB01000008">
    <property type="protein sequence ID" value="PXX40257.1"/>
    <property type="molecule type" value="Genomic_DNA"/>
</dbReference>
<organism evidence="7 8">
    <name type="scientific">Undibacterium pigrum</name>
    <dbReference type="NCBI Taxonomy" id="401470"/>
    <lineage>
        <taxon>Bacteria</taxon>
        <taxon>Pseudomonadati</taxon>
        <taxon>Pseudomonadota</taxon>
        <taxon>Betaproteobacteria</taxon>
        <taxon>Burkholderiales</taxon>
        <taxon>Oxalobacteraceae</taxon>
        <taxon>Undibacterium</taxon>
    </lineage>
</organism>
<evidence type="ECO:0000313" key="8">
    <source>
        <dbReference type="Proteomes" id="UP000247792"/>
    </source>
</evidence>
<comment type="cofactor">
    <cofactor evidence="1">
        <name>Zn(2+)</name>
        <dbReference type="ChEBI" id="CHEBI:29105"/>
    </cofactor>
</comment>
<dbReference type="InterPro" id="IPR014436">
    <property type="entry name" value="Extradiol_dOase_DODA"/>
</dbReference>
<dbReference type="AlphaFoldDB" id="A0A318J1V1"/>
<keyword evidence="7" id="KW-0223">Dioxygenase</keyword>
<dbReference type="OrthoDB" id="9790889at2"/>
<gene>
    <name evidence="7" type="ORF">DFR42_10891</name>
</gene>
<evidence type="ECO:0000256" key="4">
    <source>
        <dbReference type="ARBA" id="ARBA00022833"/>
    </source>
</evidence>
<keyword evidence="8" id="KW-1185">Reference proteome</keyword>
<proteinExistence type="inferred from homology"/>
<evidence type="ECO:0000256" key="1">
    <source>
        <dbReference type="ARBA" id="ARBA00001947"/>
    </source>
</evidence>
<accession>A0A318J1V1</accession>
<dbReference type="PIRSF" id="PIRSF006157">
    <property type="entry name" value="Doxgns_DODA"/>
    <property type="match status" value="1"/>
</dbReference>
<dbReference type="GO" id="GO:0008270">
    <property type="term" value="F:zinc ion binding"/>
    <property type="evidence" value="ECO:0007669"/>
    <property type="project" value="InterPro"/>
</dbReference>
<dbReference type="InterPro" id="IPR004183">
    <property type="entry name" value="Xdiol_dOase_suB"/>
</dbReference>
<dbReference type="RefSeq" id="WP_110256997.1">
    <property type="nucleotide sequence ID" value="NZ_QJKB01000008.1"/>
</dbReference>
<dbReference type="PANTHER" id="PTHR30096">
    <property type="entry name" value="4,5-DOPA DIOXYGENASE EXTRADIOL-LIKE PROTEIN"/>
    <property type="match status" value="1"/>
</dbReference>
<name>A0A318J1V1_9BURK</name>
<comment type="caution">
    <text evidence="7">The sequence shown here is derived from an EMBL/GenBank/DDBJ whole genome shotgun (WGS) entry which is preliminary data.</text>
</comment>
<keyword evidence="3" id="KW-0479">Metal-binding</keyword>
<evidence type="ECO:0000313" key="7">
    <source>
        <dbReference type="EMBL" id="PXX40257.1"/>
    </source>
</evidence>